<feature type="compositionally biased region" description="Basic residues" evidence="2">
    <location>
        <begin position="12"/>
        <end position="21"/>
    </location>
</feature>
<dbReference type="EMBL" id="BPQB01000002">
    <property type="protein sequence ID" value="GJE85506.1"/>
    <property type="molecule type" value="Genomic_DNA"/>
</dbReference>
<evidence type="ECO:0000256" key="2">
    <source>
        <dbReference type="SAM" id="MobiDB-lite"/>
    </source>
</evidence>
<feature type="region of interest" description="Disordered" evidence="2">
    <location>
        <begin position="601"/>
        <end position="664"/>
    </location>
</feature>
<comment type="caution">
    <text evidence="4">The sequence shown here is derived from an EMBL/GenBank/DDBJ whole genome shotgun (WGS) entry which is preliminary data.</text>
</comment>
<dbReference type="InterPro" id="IPR036047">
    <property type="entry name" value="F-box-like_dom_sf"/>
</dbReference>
<evidence type="ECO:0000259" key="3">
    <source>
        <dbReference type="PROSITE" id="PS50181"/>
    </source>
</evidence>
<organism evidence="4 5">
    <name type="scientific">Phanerochaete sordida</name>
    <dbReference type="NCBI Taxonomy" id="48140"/>
    <lineage>
        <taxon>Eukaryota</taxon>
        <taxon>Fungi</taxon>
        <taxon>Dikarya</taxon>
        <taxon>Basidiomycota</taxon>
        <taxon>Agaricomycotina</taxon>
        <taxon>Agaricomycetes</taxon>
        <taxon>Polyporales</taxon>
        <taxon>Phanerochaetaceae</taxon>
        <taxon>Phanerochaete</taxon>
    </lineage>
</organism>
<keyword evidence="1" id="KW-0175">Coiled coil</keyword>
<evidence type="ECO:0000256" key="1">
    <source>
        <dbReference type="SAM" id="Coils"/>
    </source>
</evidence>
<evidence type="ECO:0000313" key="4">
    <source>
        <dbReference type="EMBL" id="GJE85506.1"/>
    </source>
</evidence>
<evidence type="ECO:0000313" key="5">
    <source>
        <dbReference type="Proteomes" id="UP000703269"/>
    </source>
</evidence>
<dbReference type="InterPro" id="IPR001810">
    <property type="entry name" value="F-box_dom"/>
</dbReference>
<gene>
    <name evidence="4" type="ORF">PsYK624_015850</name>
</gene>
<feature type="domain" description="F-box" evidence="3">
    <location>
        <begin position="32"/>
        <end position="82"/>
    </location>
</feature>
<accession>A0A9P3FZK3</accession>
<dbReference type="Proteomes" id="UP000703269">
    <property type="component" value="Unassembled WGS sequence"/>
</dbReference>
<feature type="coiled-coil region" evidence="1">
    <location>
        <begin position="303"/>
        <end position="350"/>
    </location>
</feature>
<dbReference type="Pfam" id="PF12937">
    <property type="entry name" value="F-box-like"/>
    <property type="match status" value="1"/>
</dbReference>
<sequence length="697" mass="78393">MSATVPPERKNDRRKAKRAKTTHGEDAKIAEQSQLGSLPLELLAEILSYVTPRDVLALARTSKFFCATLVANPASKFIWKQARARYVPVIPEPTPNFTEPAYAALLFDGGACENCKKKTQNMYASFAMRLRFCDNDTPAGRCRDVWTKSNARSLLVTGYDHERYTSILQWIPRMEFLNFGFPRGLPSGEAPIDAVGVLVRKTDWSEAIDEYNKAALSTITMTKYIEEKNVAVKHQHTTMKLAKDLVRWRNECIVRRDDAFNSNLKLARTTATEHNWAVWDLLSSKSFSALYRSKNKSSEIIRIDELERLKPTLIAQIDQMAEARERRKDENEYRERRKNVEVLYDELKQSGADNVPLPPLPDFRKLPMVQRIQYKPGNAPSAAVAKELRSSKLATQLVVEEIEQWRKDARSALGAVLGFNAWEPERAGELHPVDRLSARFRCKKCDDKGRLKGWENISLDFSGTCRHRCKVTKRERAKETWRAENFVPDRTAIEVVERLLARLECAADDERSIKTVAGLGSRIICLSCHTHIRMDFPTLLRHCYRHERMQFDILPGLLSADEKPIEHGLRAKLVAPSAEAERQRRIFFCRHCPSASPATEILGATTGNLPGPASPGPDPAFALQSSSDVGSKAENAADARPSKSARRAGAAKGSGPKAFNFDGLRSHAKDKHGIEWIGDEDFYRVLPASTPAAPTKA</sequence>
<keyword evidence="5" id="KW-1185">Reference proteome</keyword>
<dbReference type="SMART" id="SM00256">
    <property type="entry name" value="FBOX"/>
    <property type="match status" value="1"/>
</dbReference>
<dbReference type="AlphaFoldDB" id="A0A9P3FZK3"/>
<protein>
    <recommendedName>
        <fullName evidence="3">F-box domain-containing protein</fullName>
    </recommendedName>
</protein>
<dbReference type="OrthoDB" id="3220023at2759"/>
<dbReference type="SUPFAM" id="SSF81383">
    <property type="entry name" value="F-box domain"/>
    <property type="match status" value="1"/>
</dbReference>
<name>A0A9P3FZK3_9APHY</name>
<dbReference type="CDD" id="cd09917">
    <property type="entry name" value="F-box_SF"/>
    <property type="match status" value="1"/>
</dbReference>
<dbReference type="PROSITE" id="PS50181">
    <property type="entry name" value="FBOX"/>
    <property type="match status" value="1"/>
</dbReference>
<feature type="compositionally biased region" description="Low complexity" evidence="2">
    <location>
        <begin position="647"/>
        <end position="658"/>
    </location>
</feature>
<feature type="region of interest" description="Disordered" evidence="2">
    <location>
        <begin position="1"/>
        <end position="28"/>
    </location>
</feature>
<proteinExistence type="predicted"/>
<reference evidence="4 5" key="1">
    <citation type="submission" date="2021-08" db="EMBL/GenBank/DDBJ databases">
        <title>Draft Genome Sequence of Phanerochaete sordida strain YK-624.</title>
        <authorList>
            <person name="Mori T."/>
            <person name="Dohra H."/>
            <person name="Suzuki T."/>
            <person name="Kawagishi H."/>
            <person name="Hirai H."/>
        </authorList>
    </citation>
    <scope>NUCLEOTIDE SEQUENCE [LARGE SCALE GENOMIC DNA]</scope>
    <source>
        <strain evidence="4 5">YK-624</strain>
    </source>
</reference>